<evidence type="ECO:0000259" key="9">
    <source>
        <dbReference type="PROSITE" id="PS51918"/>
    </source>
</evidence>
<keyword evidence="4 8" id="KW-0460">Magnesium</keyword>
<dbReference type="SUPFAM" id="SSF102114">
    <property type="entry name" value="Radical SAM enzymes"/>
    <property type="match status" value="1"/>
</dbReference>
<evidence type="ECO:0000256" key="3">
    <source>
        <dbReference type="ARBA" id="ARBA00022723"/>
    </source>
</evidence>
<gene>
    <name evidence="8" type="primary">queE</name>
    <name evidence="10" type="ORF">MCC93_16310</name>
    <name evidence="11" type="ORF">MON37_02320</name>
</gene>
<dbReference type="Proteomes" id="UP000031390">
    <property type="component" value="Unassembled WGS sequence"/>
</dbReference>
<feature type="binding site" evidence="8">
    <location>
        <position position="78"/>
    </location>
    <ligand>
        <name>substrate</name>
    </ligand>
</feature>
<dbReference type="InterPro" id="IPR013785">
    <property type="entry name" value="Aldolase_TIM"/>
</dbReference>
<accession>A0A0C1GYU0</accession>
<comment type="subunit">
    <text evidence="8">Homodimer.</text>
</comment>
<comment type="caution">
    <text evidence="8">Lacks conserved residue(s) required for the propagation of feature annotation.</text>
</comment>
<dbReference type="PANTHER" id="PTHR42836:SF1">
    <property type="entry name" value="7-CARBOXY-7-DEAZAGUANINE SYNTHASE"/>
    <property type="match status" value="1"/>
</dbReference>
<keyword evidence="7 8" id="KW-0456">Lyase</keyword>
<comment type="cofactor">
    <cofactor evidence="8">
        <name>[4Fe-4S] cluster</name>
        <dbReference type="ChEBI" id="CHEBI:49883"/>
    </cofactor>
    <text evidence="8">Binds 1 [4Fe-4S] cluster. The cluster is coordinated with 3 cysteines and an exchangeable S-adenosyl-L-methionine.</text>
</comment>
<dbReference type="PIRSF" id="PIRSF000370">
    <property type="entry name" value="QueE"/>
    <property type="match status" value="1"/>
</dbReference>
<evidence type="ECO:0000256" key="6">
    <source>
        <dbReference type="ARBA" id="ARBA00023014"/>
    </source>
</evidence>
<evidence type="ECO:0000313" key="12">
    <source>
        <dbReference type="Proteomes" id="UP000031390"/>
    </source>
</evidence>
<sequence>MKKISVAPENPQYRIVEIFESLQGEGWNTGMAAVFLRLGKCNLACGWCDTDYLTFGMMSLSDILGRLKTYTARNIIITGGEPTIQPHLDMLLDALKAEGYFLCIETNGLKPAPPQIDYVATSPKACYAAKYEKSCIETADEVRIVADGDVVAFCEKMERKIRARHYYLSPCEQNGVMNIYDTIRQIGILNSRPDAPVHWQLSVQTHKWAGIE</sequence>
<dbReference type="AlphaFoldDB" id="A0A0C1GYU0"/>
<dbReference type="PATRIC" id="fig|1056807.3.peg.1567"/>
<dbReference type="Gene3D" id="3.20.20.70">
    <property type="entry name" value="Aldolase class I"/>
    <property type="match status" value="1"/>
</dbReference>
<dbReference type="RefSeq" id="WP_039408286.1">
    <property type="nucleotide sequence ID" value="NZ_CP094242.1"/>
</dbReference>
<dbReference type="UniPathway" id="UPA00391"/>
<organism evidence="10 12">
    <name type="scientific">Morococcus cerebrosus</name>
    <dbReference type="NCBI Taxonomy" id="1056807"/>
    <lineage>
        <taxon>Bacteria</taxon>
        <taxon>Pseudomonadati</taxon>
        <taxon>Pseudomonadota</taxon>
        <taxon>Betaproteobacteria</taxon>
        <taxon>Neisseriales</taxon>
        <taxon>Neisseriaceae</taxon>
        <taxon>Morococcus</taxon>
    </lineage>
</organism>
<evidence type="ECO:0000256" key="8">
    <source>
        <dbReference type="HAMAP-Rule" id="MF_00917"/>
    </source>
</evidence>
<reference evidence="10 12" key="1">
    <citation type="submission" date="2014-12" db="EMBL/GenBank/DDBJ databases">
        <title>Genome sequence of Morococcus cerebrosus.</title>
        <authorList>
            <person name="Shin S.-K."/>
            <person name="Yi H."/>
        </authorList>
    </citation>
    <scope>NUCLEOTIDE SEQUENCE [LARGE SCALE GENOMIC DNA]</scope>
    <source>
        <strain evidence="10 12">CIP 81.93</strain>
    </source>
</reference>
<dbReference type="Pfam" id="PF04055">
    <property type="entry name" value="Radical_SAM"/>
    <property type="match status" value="1"/>
</dbReference>
<evidence type="ECO:0000256" key="2">
    <source>
        <dbReference type="ARBA" id="ARBA00022691"/>
    </source>
</evidence>
<comment type="pathway">
    <text evidence="8">Purine metabolism; 7-cyano-7-deazaguanine biosynthesis.</text>
</comment>
<reference evidence="11 13" key="2">
    <citation type="submission" date="2022-03" db="EMBL/GenBank/DDBJ databases">
        <title>Genome sequencing of Morococcus cerebrosus.</title>
        <authorList>
            <person name="Baek M.-G."/>
            <person name="Yi H."/>
        </authorList>
    </citation>
    <scope>NUCLEOTIDE SEQUENCE [LARGE SCALE GENOMIC DNA]</scope>
    <source>
        <strain evidence="11 13">CIP 81.93</strain>
    </source>
</reference>
<feature type="binding site" evidence="8">
    <location>
        <position position="37"/>
    </location>
    <ligand>
        <name>substrate</name>
    </ligand>
</feature>
<keyword evidence="6 8" id="KW-0411">Iron-sulfur</keyword>
<protein>
    <recommendedName>
        <fullName evidence="8">7-carboxy-7-deazaguanine synthase</fullName>
        <shortName evidence="8">CDG synthase</shortName>
        <ecNumber evidence="8">4.3.99.3</ecNumber>
    </recommendedName>
    <alternativeName>
        <fullName evidence="8">Queuosine biosynthesis protein QueE</fullName>
    </alternativeName>
</protein>
<dbReference type="GO" id="GO:0008616">
    <property type="term" value="P:tRNA queuosine(34) biosynthetic process"/>
    <property type="evidence" value="ECO:0007669"/>
    <property type="project" value="UniProtKB-UniRule"/>
</dbReference>
<feature type="binding site" evidence="8">
    <location>
        <position position="50"/>
    </location>
    <ligand>
        <name>Mg(2+)</name>
        <dbReference type="ChEBI" id="CHEBI:18420"/>
    </ligand>
</feature>
<feature type="binding site" evidence="8">
    <location>
        <position position="48"/>
    </location>
    <ligand>
        <name>[4Fe-4S] cluster</name>
        <dbReference type="ChEBI" id="CHEBI:49883"/>
        <note>4Fe-4S-S-AdoMet</note>
    </ligand>
</feature>
<dbReference type="EMBL" id="JUFZ01000074">
    <property type="protein sequence ID" value="KIC06992.1"/>
    <property type="molecule type" value="Genomic_DNA"/>
</dbReference>
<comment type="catalytic activity">
    <reaction evidence="8">
        <text>6-carboxy-5,6,7,8-tetrahydropterin + H(+) = 7-carboxy-7-carbaguanine + NH4(+)</text>
        <dbReference type="Rhea" id="RHEA:27974"/>
        <dbReference type="ChEBI" id="CHEBI:15378"/>
        <dbReference type="ChEBI" id="CHEBI:28938"/>
        <dbReference type="ChEBI" id="CHEBI:61032"/>
        <dbReference type="ChEBI" id="CHEBI:61036"/>
        <dbReference type="EC" id="4.3.99.3"/>
    </reaction>
</comment>
<evidence type="ECO:0000313" key="13">
    <source>
        <dbReference type="Proteomes" id="UP000829504"/>
    </source>
</evidence>
<dbReference type="PROSITE" id="PS51918">
    <property type="entry name" value="RADICAL_SAM"/>
    <property type="match status" value="1"/>
</dbReference>
<feature type="binding site" evidence="8">
    <location>
        <position position="45"/>
    </location>
    <ligand>
        <name>[4Fe-4S] cluster</name>
        <dbReference type="ChEBI" id="CHEBI:49883"/>
        <note>4Fe-4S-S-AdoMet</note>
    </ligand>
</feature>
<evidence type="ECO:0000256" key="5">
    <source>
        <dbReference type="ARBA" id="ARBA00023004"/>
    </source>
</evidence>
<dbReference type="GO" id="GO:1904047">
    <property type="term" value="F:S-adenosyl-L-methionine binding"/>
    <property type="evidence" value="ECO:0007669"/>
    <property type="project" value="UniProtKB-UniRule"/>
</dbReference>
<feature type="binding site" evidence="8">
    <location>
        <begin position="122"/>
        <end position="124"/>
    </location>
    <ligand>
        <name>S-adenosyl-L-methionine</name>
        <dbReference type="ChEBI" id="CHEBI:59789"/>
    </ligand>
</feature>
<feature type="binding site" evidence="8">
    <location>
        <begin position="22"/>
        <end position="24"/>
    </location>
    <ligand>
        <name>substrate</name>
    </ligand>
</feature>
<feature type="binding site" evidence="8">
    <location>
        <position position="80"/>
    </location>
    <ligand>
        <name>S-adenosyl-L-methionine</name>
        <dbReference type="ChEBI" id="CHEBI:59789"/>
    </ligand>
</feature>
<comment type="cofactor">
    <cofactor evidence="8">
        <name>Mg(2+)</name>
        <dbReference type="ChEBI" id="CHEBI:18420"/>
    </cofactor>
</comment>
<name>A0A0C1GYU0_9NEIS</name>
<keyword evidence="2 8" id="KW-0949">S-adenosyl-L-methionine</keyword>
<dbReference type="EMBL" id="CP094242">
    <property type="protein sequence ID" value="UNV87799.1"/>
    <property type="molecule type" value="Genomic_DNA"/>
</dbReference>
<dbReference type="GO" id="GO:0051539">
    <property type="term" value="F:4 iron, 4 sulfur cluster binding"/>
    <property type="evidence" value="ECO:0007669"/>
    <property type="project" value="UniProtKB-UniRule"/>
</dbReference>
<feature type="binding site" evidence="8">
    <location>
        <position position="41"/>
    </location>
    <ligand>
        <name>[4Fe-4S] cluster</name>
        <dbReference type="ChEBI" id="CHEBI:49883"/>
        <note>4Fe-4S-S-AdoMet</note>
    </ligand>
</feature>
<dbReference type="CDD" id="cd01335">
    <property type="entry name" value="Radical_SAM"/>
    <property type="match status" value="1"/>
</dbReference>
<dbReference type="SFLD" id="SFLDS00029">
    <property type="entry name" value="Radical_SAM"/>
    <property type="match status" value="1"/>
</dbReference>
<feature type="domain" description="Radical SAM core" evidence="9">
    <location>
        <begin position="28"/>
        <end position="212"/>
    </location>
</feature>
<comment type="cofactor">
    <cofactor evidence="8">
        <name>S-adenosyl-L-methionine</name>
        <dbReference type="ChEBI" id="CHEBI:59789"/>
    </cofactor>
    <text evidence="8">Binds 1 S-adenosyl-L-methionine per subunit.</text>
</comment>
<dbReference type="HAMAP" id="MF_00917">
    <property type="entry name" value="QueE"/>
    <property type="match status" value="1"/>
</dbReference>
<dbReference type="InterPro" id="IPR058240">
    <property type="entry name" value="rSAM_sf"/>
</dbReference>
<proteinExistence type="inferred from homology"/>
<evidence type="ECO:0000256" key="7">
    <source>
        <dbReference type="ARBA" id="ARBA00023239"/>
    </source>
</evidence>
<dbReference type="GO" id="GO:0000287">
    <property type="term" value="F:magnesium ion binding"/>
    <property type="evidence" value="ECO:0007669"/>
    <property type="project" value="UniProtKB-UniRule"/>
</dbReference>
<feature type="binding site" evidence="8">
    <location>
        <begin position="47"/>
        <end position="49"/>
    </location>
    <ligand>
        <name>S-adenosyl-L-methionine</name>
        <dbReference type="ChEBI" id="CHEBI:59789"/>
    </ligand>
</feature>
<dbReference type="PANTHER" id="PTHR42836">
    <property type="entry name" value="7-CARBOXY-7-DEAZAGUANINE SYNTHASE"/>
    <property type="match status" value="1"/>
</dbReference>
<evidence type="ECO:0000256" key="4">
    <source>
        <dbReference type="ARBA" id="ARBA00022842"/>
    </source>
</evidence>
<dbReference type="Proteomes" id="UP000829504">
    <property type="component" value="Chromosome"/>
</dbReference>
<keyword evidence="13" id="KW-1185">Reference proteome</keyword>
<dbReference type="InterPro" id="IPR024924">
    <property type="entry name" value="7-CO-7-deazaguanine_synth-like"/>
</dbReference>
<comment type="similarity">
    <text evidence="8">Belongs to the radical SAM superfamily. 7-carboxy-7-deazaguanine synthase family.</text>
</comment>
<dbReference type="GO" id="GO:0016840">
    <property type="term" value="F:carbon-nitrogen lyase activity"/>
    <property type="evidence" value="ECO:0007669"/>
    <property type="project" value="UniProtKB-UniRule"/>
</dbReference>
<dbReference type="EC" id="4.3.99.3" evidence="8"/>
<comment type="function">
    <text evidence="8">Catalyzes the complex heterocyclic radical-mediated conversion of 6-carboxy-5,6,7,8-tetrahydropterin (CPH4) to 7-carboxy-7-deazaguanine (CDG), a step common to the biosynthetic pathways of all 7-deazapurine-containing compounds.</text>
</comment>
<dbReference type="InterPro" id="IPR007197">
    <property type="entry name" value="rSAM"/>
</dbReference>
<keyword evidence="1 8" id="KW-0004">4Fe-4S</keyword>
<evidence type="ECO:0000313" key="11">
    <source>
        <dbReference type="EMBL" id="UNV87799.1"/>
    </source>
</evidence>
<keyword evidence="8" id="KW-0671">Queuosine biosynthesis</keyword>
<keyword evidence="5 8" id="KW-0408">Iron</keyword>
<evidence type="ECO:0000256" key="1">
    <source>
        <dbReference type="ARBA" id="ARBA00022485"/>
    </source>
</evidence>
<evidence type="ECO:0000313" key="10">
    <source>
        <dbReference type="EMBL" id="KIC06992.1"/>
    </source>
</evidence>
<keyword evidence="3 8" id="KW-0479">Metal-binding</keyword>